<dbReference type="AlphaFoldDB" id="A0AAJ0GG98"/>
<dbReference type="SUPFAM" id="SSF53474">
    <property type="entry name" value="alpha/beta-Hydrolases"/>
    <property type="match status" value="1"/>
</dbReference>
<evidence type="ECO:0000256" key="1">
    <source>
        <dbReference type="ARBA" id="ARBA00022801"/>
    </source>
</evidence>
<name>A0AAJ0GG98_9PEZI</name>
<organism evidence="3 4">
    <name type="scientific">Extremus antarcticus</name>
    <dbReference type="NCBI Taxonomy" id="702011"/>
    <lineage>
        <taxon>Eukaryota</taxon>
        <taxon>Fungi</taxon>
        <taxon>Dikarya</taxon>
        <taxon>Ascomycota</taxon>
        <taxon>Pezizomycotina</taxon>
        <taxon>Dothideomycetes</taxon>
        <taxon>Dothideomycetidae</taxon>
        <taxon>Mycosphaerellales</taxon>
        <taxon>Extremaceae</taxon>
        <taxon>Extremus</taxon>
    </lineage>
</organism>
<dbReference type="Proteomes" id="UP001271007">
    <property type="component" value="Unassembled WGS sequence"/>
</dbReference>
<dbReference type="InterPro" id="IPR013094">
    <property type="entry name" value="AB_hydrolase_3"/>
</dbReference>
<dbReference type="Gene3D" id="3.40.50.1820">
    <property type="entry name" value="alpha/beta hydrolase"/>
    <property type="match status" value="1"/>
</dbReference>
<comment type="caution">
    <text evidence="3">The sequence shown here is derived from an EMBL/GenBank/DDBJ whole genome shotgun (WGS) entry which is preliminary data.</text>
</comment>
<proteinExistence type="predicted"/>
<accession>A0AAJ0GG98</accession>
<dbReference type="InterPro" id="IPR050300">
    <property type="entry name" value="GDXG_lipolytic_enzyme"/>
</dbReference>
<dbReference type="EMBL" id="JAWDJX010000004">
    <property type="protein sequence ID" value="KAK3056981.1"/>
    <property type="molecule type" value="Genomic_DNA"/>
</dbReference>
<dbReference type="PANTHER" id="PTHR48081:SF8">
    <property type="entry name" value="ALPHA_BETA HYDROLASE FOLD-3 DOMAIN-CONTAINING PROTEIN-RELATED"/>
    <property type="match status" value="1"/>
</dbReference>
<dbReference type="InterPro" id="IPR029058">
    <property type="entry name" value="AB_hydrolase_fold"/>
</dbReference>
<dbReference type="GO" id="GO:0016787">
    <property type="term" value="F:hydrolase activity"/>
    <property type="evidence" value="ECO:0007669"/>
    <property type="project" value="UniProtKB-KW"/>
</dbReference>
<protein>
    <recommendedName>
        <fullName evidence="2">Alpha/beta hydrolase fold-3 domain-containing protein</fullName>
    </recommendedName>
</protein>
<sequence length="317" mass="34906">MADNTMPYLDPHNMALLQTLGTVSNGKSFSEFTISQQRGLFQEIQKPRPANPGITVSEHVVHTIHGEVKTFLYMPKTMNSAIPFVYYVHGGGWIFGGAAEFEAFAFDLVTKTGIAVVFPEYTLAPEKQFPVQHEQCLEVLQHVIKVGGEHGLETDRVVLAGDSSGGQIISAISTLNKQRSLNLPIAHQIMLHPYINVTSEILGGMLRDPVWAEQQKAAYFPTLEDRSSILGAPSRMSEEEVKKYMPPTTLIVADQDPFKDQNEAFAKLLQTAGVSCGVVQAFGSFHDVEIFHQARDSPTVELVMFAIAGKLREVMGC</sequence>
<evidence type="ECO:0000313" key="3">
    <source>
        <dbReference type="EMBL" id="KAK3056981.1"/>
    </source>
</evidence>
<keyword evidence="1" id="KW-0378">Hydrolase</keyword>
<evidence type="ECO:0000259" key="2">
    <source>
        <dbReference type="Pfam" id="PF07859"/>
    </source>
</evidence>
<dbReference type="PANTHER" id="PTHR48081">
    <property type="entry name" value="AB HYDROLASE SUPERFAMILY PROTEIN C4A8.06C"/>
    <property type="match status" value="1"/>
</dbReference>
<gene>
    <name evidence="3" type="ORF">LTR09_002019</name>
</gene>
<dbReference type="Pfam" id="PF07859">
    <property type="entry name" value="Abhydrolase_3"/>
    <property type="match status" value="1"/>
</dbReference>
<feature type="domain" description="Alpha/beta hydrolase fold-3" evidence="2">
    <location>
        <begin position="85"/>
        <end position="288"/>
    </location>
</feature>
<reference evidence="3" key="1">
    <citation type="submission" date="2023-04" db="EMBL/GenBank/DDBJ databases">
        <title>Black Yeasts Isolated from many extreme environments.</title>
        <authorList>
            <person name="Coleine C."/>
            <person name="Stajich J.E."/>
            <person name="Selbmann L."/>
        </authorList>
    </citation>
    <scope>NUCLEOTIDE SEQUENCE</scope>
    <source>
        <strain evidence="3">CCFEE 5312</strain>
    </source>
</reference>
<keyword evidence="4" id="KW-1185">Reference proteome</keyword>
<evidence type="ECO:0000313" key="4">
    <source>
        <dbReference type="Proteomes" id="UP001271007"/>
    </source>
</evidence>